<keyword evidence="7" id="KW-0540">Nuclease</keyword>
<feature type="compositionally biased region" description="Basic and acidic residues" evidence="15">
    <location>
        <begin position="387"/>
        <end position="397"/>
    </location>
</feature>
<feature type="region of interest" description="Disordered" evidence="15">
    <location>
        <begin position="386"/>
        <end position="412"/>
    </location>
</feature>
<dbReference type="Pfam" id="PF04857">
    <property type="entry name" value="CAF1"/>
    <property type="match status" value="1"/>
</dbReference>
<dbReference type="GO" id="GO:0003723">
    <property type="term" value="F:RNA binding"/>
    <property type="evidence" value="ECO:0007669"/>
    <property type="project" value="UniProtKB-KW"/>
</dbReference>
<feature type="compositionally biased region" description="Gly residues" evidence="15">
    <location>
        <begin position="1"/>
        <end position="13"/>
    </location>
</feature>
<keyword evidence="12" id="KW-0805">Transcription regulation</keyword>
<evidence type="ECO:0000313" key="16">
    <source>
        <dbReference type="EMBL" id="CBN76829.1"/>
    </source>
</evidence>
<evidence type="ECO:0000256" key="9">
    <source>
        <dbReference type="ARBA" id="ARBA00022801"/>
    </source>
</evidence>
<evidence type="ECO:0000256" key="15">
    <source>
        <dbReference type="SAM" id="MobiDB-lite"/>
    </source>
</evidence>
<name>D8LIU5_ECTSI</name>
<dbReference type="GO" id="GO:0030014">
    <property type="term" value="C:CCR4-NOT complex"/>
    <property type="evidence" value="ECO:0007669"/>
    <property type="project" value="InterPro"/>
</dbReference>
<dbReference type="InterPro" id="IPR036397">
    <property type="entry name" value="RNaseH_sf"/>
</dbReference>
<dbReference type="GO" id="GO:0005737">
    <property type="term" value="C:cytoplasm"/>
    <property type="evidence" value="ECO:0007669"/>
    <property type="project" value="UniProtKB-SubCell"/>
</dbReference>
<dbReference type="eggNOG" id="KOG0304">
    <property type="taxonomic scope" value="Eukaryota"/>
</dbReference>
<sequence>MDTGGGGGGGVDGGLASDERPGGTRLDFASNGQPAGGAEGTVASEKHRAPDGRLVEIRNVWADNLETEMVIIRELVEDYPYVAMDTEFPGVVARPVGDFNQPDFQYQTLRCNVDMLKMIQLGLSFANEKGELPEDGCCTWQFNFAFNLSEDMYAHDSIQLLKNSGIDFQGHERRGIDLQDFGELLMTSGLVLLPNVTWLSFHSGYDFGYLIKLLTCSNLPTQESDFFDLLQLYFPKIYDIKYLVSSQDGFHGGLNKLADDLKVERIGPMHQAGSDSLLTEQVFLKVADVYFNGVANLDQGKSRGKFAGQLYGYGGNQTGIYSGGGGGGGGGGKQRRHRDRCRRRRKHRHCCRDGHNNRRCDRSNRGQCNRHCRCLRFVGGGGGFDGGGDRGAGERRQLLRGGFGYGQPDDLG</sequence>
<evidence type="ECO:0000256" key="12">
    <source>
        <dbReference type="ARBA" id="ARBA00023015"/>
    </source>
</evidence>
<keyword evidence="6" id="KW-0963">Cytoplasm</keyword>
<dbReference type="GO" id="GO:0046872">
    <property type="term" value="F:metal ion binding"/>
    <property type="evidence" value="ECO:0007669"/>
    <property type="project" value="UniProtKB-KW"/>
</dbReference>
<reference evidence="16 17" key="1">
    <citation type="journal article" date="2010" name="Nature">
        <title>The Ectocarpus genome and the independent evolution of multicellularity in brown algae.</title>
        <authorList>
            <person name="Cock J.M."/>
            <person name="Sterck L."/>
            <person name="Rouze P."/>
            <person name="Scornet D."/>
            <person name="Allen A.E."/>
            <person name="Amoutzias G."/>
            <person name="Anthouard V."/>
            <person name="Artiguenave F."/>
            <person name="Aury J.M."/>
            <person name="Badger J.H."/>
            <person name="Beszteri B."/>
            <person name="Billiau K."/>
            <person name="Bonnet E."/>
            <person name="Bothwell J.H."/>
            <person name="Bowler C."/>
            <person name="Boyen C."/>
            <person name="Brownlee C."/>
            <person name="Carrano C.J."/>
            <person name="Charrier B."/>
            <person name="Cho G.Y."/>
            <person name="Coelho S.M."/>
            <person name="Collen J."/>
            <person name="Corre E."/>
            <person name="Da Silva C."/>
            <person name="Delage L."/>
            <person name="Delaroque N."/>
            <person name="Dittami S.M."/>
            <person name="Doulbeau S."/>
            <person name="Elias M."/>
            <person name="Farnham G."/>
            <person name="Gachon C.M."/>
            <person name="Gschloessl B."/>
            <person name="Heesch S."/>
            <person name="Jabbari K."/>
            <person name="Jubin C."/>
            <person name="Kawai H."/>
            <person name="Kimura K."/>
            <person name="Kloareg B."/>
            <person name="Kupper F.C."/>
            <person name="Lang D."/>
            <person name="Le Bail A."/>
            <person name="Leblanc C."/>
            <person name="Lerouge P."/>
            <person name="Lohr M."/>
            <person name="Lopez P.J."/>
            <person name="Martens C."/>
            <person name="Maumus F."/>
            <person name="Michel G."/>
            <person name="Miranda-Saavedra D."/>
            <person name="Morales J."/>
            <person name="Moreau H."/>
            <person name="Motomura T."/>
            <person name="Nagasato C."/>
            <person name="Napoli C.A."/>
            <person name="Nelson D.R."/>
            <person name="Nyvall-Collen P."/>
            <person name="Peters A.F."/>
            <person name="Pommier C."/>
            <person name="Potin P."/>
            <person name="Poulain J."/>
            <person name="Quesneville H."/>
            <person name="Read B."/>
            <person name="Rensing S.A."/>
            <person name="Ritter A."/>
            <person name="Rousvoal S."/>
            <person name="Samanta M."/>
            <person name="Samson G."/>
            <person name="Schroeder D.C."/>
            <person name="Segurens B."/>
            <person name="Strittmatter M."/>
            <person name="Tonon T."/>
            <person name="Tregear J.W."/>
            <person name="Valentin K."/>
            <person name="von Dassow P."/>
            <person name="Yamagishi T."/>
            <person name="Van de Peer Y."/>
            <person name="Wincker P."/>
        </authorList>
    </citation>
    <scope>NUCLEOTIDE SEQUENCE [LARGE SCALE GENOMIC DNA]</scope>
    <source>
        <strain evidence="17">Ec32 / CCAP1310/4</strain>
    </source>
</reference>
<protein>
    <recommendedName>
        <fullName evidence="5">poly(A)-specific ribonuclease</fullName>
        <ecNumber evidence="5">3.1.13.4</ecNumber>
    </recommendedName>
</protein>
<feature type="region of interest" description="Disordered" evidence="15">
    <location>
        <begin position="323"/>
        <end position="347"/>
    </location>
</feature>
<keyword evidence="14" id="KW-0539">Nucleus</keyword>
<dbReference type="OrthoDB" id="1164111at2759"/>
<evidence type="ECO:0000256" key="13">
    <source>
        <dbReference type="ARBA" id="ARBA00023163"/>
    </source>
</evidence>
<keyword evidence="17" id="KW-1185">Reference proteome</keyword>
<evidence type="ECO:0000256" key="6">
    <source>
        <dbReference type="ARBA" id="ARBA00022490"/>
    </source>
</evidence>
<dbReference type="EMBL" id="FN649733">
    <property type="protein sequence ID" value="CBN76829.1"/>
    <property type="molecule type" value="Genomic_DNA"/>
</dbReference>
<comment type="similarity">
    <text evidence="4">Belongs to the CAF1 family.</text>
</comment>
<dbReference type="InParanoid" id="D8LIU5"/>
<comment type="catalytic activity">
    <reaction evidence="1">
        <text>Exonucleolytic cleavage of poly(A) to 5'-AMP.</text>
        <dbReference type="EC" id="3.1.13.4"/>
    </reaction>
</comment>
<dbReference type="STRING" id="2880.D8LIU5"/>
<dbReference type="GO" id="GO:0005634">
    <property type="term" value="C:nucleus"/>
    <property type="evidence" value="ECO:0007669"/>
    <property type="project" value="UniProtKB-SubCell"/>
</dbReference>
<accession>D8LIU5</accession>
<keyword evidence="10" id="KW-0269">Exonuclease</keyword>
<evidence type="ECO:0000256" key="11">
    <source>
        <dbReference type="ARBA" id="ARBA00022884"/>
    </source>
</evidence>
<keyword evidence="9" id="KW-0378">Hydrolase</keyword>
<evidence type="ECO:0000256" key="2">
    <source>
        <dbReference type="ARBA" id="ARBA00004123"/>
    </source>
</evidence>
<feature type="compositionally biased region" description="Gly residues" evidence="15">
    <location>
        <begin position="323"/>
        <end position="332"/>
    </location>
</feature>
<dbReference type="EMBL" id="FN648409">
    <property type="protein sequence ID" value="CBN76829.1"/>
    <property type="molecule type" value="Genomic_DNA"/>
</dbReference>
<keyword evidence="8" id="KW-0479">Metal-binding</keyword>
<dbReference type="SUPFAM" id="SSF53098">
    <property type="entry name" value="Ribonuclease H-like"/>
    <property type="match status" value="1"/>
</dbReference>
<keyword evidence="13" id="KW-0804">Transcription</keyword>
<dbReference type="InterPro" id="IPR006941">
    <property type="entry name" value="RNase_CAF1"/>
</dbReference>
<evidence type="ECO:0000256" key="7">
    <source>
        <dbReference type="ARBA" id="ARBA00022722"/>
    </source>
</evidence>
<feature type="compositionally biased region" description="Basic residues" evidence="15">
    <location>
        <begin position="333"/>
        <end position="347"/>
    </location>
</feature>
<comment type="subcellular location">
    <subcellularLocation>
        <location evidence="3">Cytoplasm</location>
    </subcellularLocation>
    <subcellularLocation>
        <location evidence="2">Nucleus</location>
    </subcellularLocation>
</comment>
<evidence type="ECO:0000256" key="3">
    <source>
        <dbReference type="ARBA" id="ARBA00004496"/>
    </source>
</evidence>
<evidence type="ECO:0000256" key="5">
    <source>
        <dbReference type="ARBA" id="ARBA00012161"/>
    </source>
</evidence>
<dbReference type="AlphaFoldDB" id="D8LIU5"/>
<feature type="region of interest" description="Disordered" evidence="15">
    <location>
        <begin position="1"/>
        <end position="47"/>
    </location>
</feature>
<dbReference type="Proteomes" id="UP000002630">
    <property type="component" value="Linkage Group LG08"/>
</dbReference>
<dbReference type="InterPro" id="IPR039637">
    <property type="entry name" value="CNOT7/CNOT8/Pop2"/>
</dbReference>
<dbReference type="GO" id="GO:0004535">
    <property type="term" value="F:poly(A)-specific ribonuclease activity"/>
    <property type="evidence" value="ECO:0007669"/>
    <property type="project" value="UniProtKB-EC"/>
</dbReference>
<evidence type="ECO:0000256" key="4">
    <source>
        <dbReference type="ARBA" id="ARBA00008372"/>
    </source>
</evidence>
<dbReference type="FunFam" id="3.30.420.10:FF:000048">
    <property type="entry name" value="CCR4-associated factor 1, putative"/>
    <property type="match status" value="1"/>
</dbReference>
<gene>
    <name evidence="16" type="ORF">Esi_0023_0036</name>
</gene>
<dbReference type="Gene3D" id="3.30.420.10">
    <property type="entry name" value="Ribonuclease H-like superfamily/Ribonuclease H"/>
    <property type="match status" value="1"/>
</dbReference>
<evidence type="ECO:0000256" key="8">
    <source>
        <dbReference type="ARBA" id="ARBA00022723"/>
    </source>
</evidence>
<dbReference type="PANTHER" id="PTHR10797">
    <property type="entry name" value="CCR4-NOT TRANSCRIPTION COMPLEX SUBUNIT"/>
    <property type="match status" value="1"/>
</dbReference>
<proteinExistence type="inferred from homology"/>
<keyword evidence="11" id="KW-0694">RNA-binding</keyword>
<dbReference type="InterPro" id="IPR012337">
    <property type="entry name" value="RNaseH-like_sf"/>
</dbReference>
<evidence type="ECO:0000313" key="17">
    <source>
        <dbReference type="Proteomes" id="UP000002630"/>
    </source>
</evidence>
<evidence type="ECO:0000256" key="14">
    <source>
        <dbReference type="ARBA" id="ARBA00023242"/>
    </source>
</evidence>
<organism evidence="16 17">
    <name type="scientific">Ectocarpus siliculosus</name>
    <name type="common">Brown alga</name>
    <name type="synonym">Conferva siliculosa</name>
    <dbReference type="NCBI Taxonomy" id="2880"/>
    <lineage>
        <taxon>Eukaryota</taxon>
        <taxon>Sar</taxon>
        <taxon>Stramenopiles</taxon>
        <taxon>Ochrophyta</taxon>
        <taxon>PX clade</taxon>
        <taxon>Phaeophyceae</taxon>
        <taxon>Ectocarpales</taxon>
        <taxon>Ectocarpaceae</taxon>
        <taxon>Ectocarpus</taxon>
    </lineage>
</organism>
<dbReference type="EC" id="3.1.13.4" evidence="5"/>
<evidence type="ECO:0000256" key="10">
    <source>
        <dbReference type="ARBA" id="ARBA00022839"/>
    </source>
</evidence>
<evidence type="ECO:0000256" key="1">
    <source>
        <dbReference type="ARBA" id="ARBA00001663"/>
    </source>
</evidence>